<dbReference type="PROSITE" id="PS00901">
    <property type="entry name" value="CYS_SYNTHASE"/>
    <property type="match status" value="1"/>
</dbReference>
<keyword evidence="12 20" id="KW-0198">Cysteine biosynthesis</keyword>
<dbReference type="InterPro" id="IPR001216">
    <property type="entry name" value="P-phosphate_BS"/>
</dbReference>
<gene>
    <name evidence="24" type="primary">CBSL</name>
    <name evidence="24" type="ORF">WISP_50502</name>
</gene>
<reference evidence="24" key="1">
    <citation type="submission" date="2019-10" db="EMBL/GenBank/DDBJ databases">
        <authorList>
            <person name="Soares A.E.R."/>
            <person name="Aleixo A."/>
            <person name="Schneider P."/>
            <person name="Miyaki C.Y."/>
            <person name="Schneider M.P."/>
            <person name="Mello C."/>
            <person name="Vasconcelos A.T.R."/>
        </authorList>
    </citation>
    <scope>NUCLEOTIDE SEQUENCE</scope>
    <source>
        <tissue evidence="24">Muscle</tissue>
    </source>
</reference>
<evidence type="ECO:0000313" key="24">
    <source>
        <dbReference type="EMBL" id="KAJ7420037.1"/>
    </source>
</evidence>
<keyword evidence="25" id="KW-1185">Reference proteome</keyword>
<evidence type="ECO:0000256" key="9">
    <source>
        <dbReference type="ARBA" id="ARBA00022884"/>
    </source>
</evidence>
<evidence type="ECO:0000256" key="20">
    <source>
        <dbReference type="RuleBase" id="RU361204"/>
    </source>
</evidence>
<dbReference type="Gene3D" id="3.40.50.1100">
    <property type="match status" value="2"/>
</dbReference>
<dbReference type="InterPro" id="IPR050214">
    <property type="entry name" value="Cys_Synth/Cystath_Beta-Synth"/>
</dbReference>
<dbReference type="PRINTS" id="PR01848">
    <property type="entry name" value="U2AUXFACTOR"/>
</dbReference>
<dbReference type="Pfam" id="PF00291">
    <property type="entry name" value="PALP"/>
    <property type="match status" value="1"/>
</dbReference>
<dbReference type="Pfam" id="PF00076">
    <property type="entry name" value="RRM_1"/>
    <property type="match status" value="1"/>
</dbReference>
<feature type="domain" description="CBS" evidence="23">
    <location>
        <begin position="732"/>
        <end position="792"/>
    </location>
</feature>
<keyword evidence="7 19" id="KW-0863">Zinc-finger</keyword>
<dbReference type="CDD" id="cd04608">
    <property type="entry name" value="CBS_pair_CBS"/>
    <property type="match status" value="1"/>
</dbReference>
<evidence type="ECO:0000256" key="15">
    <source>
        <dbReference type="ARBA" id="ARBA00045425"/>
    </source>
</evidence>
<evidence type="ECO:0000256" key="4">
    <source>
        <dbReference type="ARBA" id="ARBA00012041"/>
    </source>
</evidence>
<dbReference type="InterPro" id="IPR009145">
    <property type="entry name" value="U2AF_small"/>
</dbReference>
<dbReference type="PANTHER" id="PTHR10314">
    <property type="entry name" value="CYSTATHIONINE BETA-SYNTHASE"/>
    <property type="match status" value="1"/>
</dbReference>
<dbReference type="EC" id="4.2.1.22" evidence="4 20"/>
<evidence type="ECO:0000256" key="19">
    <source>
        <dbReference type="PROSITE-ProRule" id="PRU00723"/>
    </source>
</evidence>
<dbReference type="InterPro" id="IPR036052">
    <property type="entry name" value="TrpB-like_PALP_sf"/>
</dbReference>
<dbReference type="PROSITE" id="PS51371">
    <property type="entry name" value="CBS"/>
    <property type="match status" value="1"/>
</dbReference>
<comment type="function">
    <text evidence="15">Hydro-lyase catalyzing the first step of the transsulfuration pathway, where the hydroxyl group of L-serine is displaced by L-homocysteine in a beta-replacement reaction to form L-cystathionine, the precursor of L-cysteine. This catabolic route allows the elimination of L-methionine and the toxic metabolite L-homocysteine. Also involved in the production of hydrogen sulfide, a gasotransmitter with signaling and cytoprotective effects on neurons.</text>
</comment>
<dbReference type="SMART" id="SM00116">
    <property type="entry name" value="CBS"/>
    <property type="match status" value="1"/>
</dbReference>
<dbReference type="SMART" id="SM00360">
    <property type="entry name" value="RRM"/>
    <property type="match status" value="1"/>
</dbReference>
<feature type="domain" description="C3H1-type" evidence="22">
    <location>
        <begin position="150"/>
        <end position="177"/>
    </location>
</feature>
<dbReference type="InterPro" id="IPR001926">
    <property type="entry name" value="TrpB-like_PALP"/>
</dbReference>
<evidence type="ECO:0000256" key="16">
    <source>
        <dbReference type="ARBA" id="ARBA00047490"/>
    </source>
</evidence>
<evidence type="ECO:0000256" key="10">
    <source>
        <dbReference type="ARBA" id="ARBA00022898"/>
    </source>
</evidence>
<dbReference type="CDD" id="cd12538">
    <property type="entry name" value="RRM_U2AF35"/>
    <property type="match status" value="1"/>
</dbReference>
<proteinExistence type="inferred from homology"/>
<keyword evidence="8 19" id="KW-0862">Zinc</keyword>
<evidence type="ECO:0000256" key="5">
    <source>
        <dbReference type="ARBA" id="ARBA00022723"/>
    </source>
</evidence>
<evidence type="ECO:0000256" key="12">
    <source>
        <dbReference type="ARBA" id="ARBA00023192"/>
    </source>
</evidence>
<feature type="domain" description="RRM" evidence="21">
    <location>
        <begin position="66"/>
        <end position="148"/>
    </location>
</feature>
<dbReference type="SMART" id="SM00361">
    <property type="entry name" value="RRM_1"/>
    <property type="match status" value="1"/>
</dbReference>
<evidence type="ECO:0000256" key="1">
    <source>
        <dbReference type="ARBA" id="ARBA00001933"/>
    </source>
</evidence>
<evidence type="ECO:0000256" key="7">
    <source>
        <dbReference type="ARBA" id="ARBA00022771"/>
    </source>
</evidence>
<evidence type="ECO:0000256" key="17">
    <source>
        <dbReference type="PROSITE-ProRule" id="PRU00176"/>
    </source>
</evidence>
<dbReference type="PROSITE" id="PS50103">
    <property type="entry name" value="ZF_C3H1"/>
    <property type="match status" value="1"/>
</dbReference>
<protein>
    <recommendedName>
        <fullName evidence="14 20">Cystathionine beta-synthase</fullName>
        <ecNumber evidence="4 20">4.2.1.22</ecNumber>
    </recommendedName>
</protein>
<dbReference type="CDD" id="cd01561">
    <property type="entry name" value="CBS_like"/>
    <property type="match status" value="1"/>
</dbReference>
<keyword evidence="6" id="KW-0677">Repeat</keyword>
<dbReference type="InterPro" id="IPR000571">
    <property type="entry name" value="Znf_CCCH"/>
</dbReference>
<evidence type="ECO:0000256" key="8">
    <source>
        <dbReference type="ARBA" id="ARBA00022833"/>
    </source>
</evidence>
<dbReference type="SUPFAM" id="SSF53686">
    <property type="entry name" value="Tryptophan synthase beta subunit-like PLP-dependent enzymes"/>
    <property type="match status" value="1"/>
</dbReference>
<evidence type="ECO:0000256" key="3">
    <source>
        <dbReference type="ARBA" id="ARBA00007103"/>
    </source>
</evidence>
<keyword evidence="20" id="KW-0028">Amino-acid biosynthesis</keyword>
<comment type="cofactor">
    <cofactor evidence="1 20">
        <name>pyridoxal 5'-phosphate</name>
        <dbReference type="ChEBI" id="CHEBI:597326"/>
    </cofactor>
</comment>
<dbReference type="Gene3D" id="3.10.580.10">
    <property type="entry name" value="CBS-domain"/>
    <property type="match status" value="1"/>
</dbReference>
<keyword evidence="9 17" id="KW-0694">RNA-binding</keyword>
<keyword evidence="11 18" id="KW-0129">CBS domain</keyword>
<dbReference type="SUPFAM" id="SSF54631">
    <property type="entry name" value="CBS-domain pair"/>
    <property type="match status" value="1"/>
</dbReference>
<dbReference type="Gene3D" id="3.30.70.330">
    <property type="match status" value="1"/>
</dbReference>
<evidence type="ECO:0000256" key="11">
    <source>
        <dbReference type="ARBA" id="ARBA00023122"/>
    </source>
</evidence>
<evidence type="ECO:0000259" key="23">
    <source>
        <dbReference type="PROSITE" id="PS51371"/>
    </source>
</evidence>
<dbReference type="SUPFAM" id="SSF54928">
    <property type="entry name" value="RNA-binding domain, RBD"/>
    <property type="match status" value="1"/>
</dbReference>
<comment type="catalytic activity">
    <reaction evidence="16 20">
        <text>L-homocysteine + L-serine = L,L-cystathionine + H2O</text>
        <dbReference type="Rhea" id="RHEA:10112"/>
        <dbReference type="ChEBI" id="CHEBI:15377"/>
        <dbReference type="ChEBI" id="CHEBI:33384"/>
        <dbReference type="ChEBI" id="CHEBI:58161"/>
        <dbReference type="ChEBI" id="CHEBI:58199"/>
        <dbReference type="EC" id="4.2.1.22"/>
    </reaction>
</comment>
<dbReference type="PROSITE" id="PS50102">
    <property type="entry name" value="RRM"/>
    <property type="match status" value="1"/>
</dbReference>
<dbReference type="InterPro" id="IPR035979">
    <property type="entry name" value="RBD_domain_sf"/>
</dbReference>
<sequence>MENWKESTVHFISKLELVAMETDVLGCTTNQHLARQLDFKKNGTNTIALLNIYRNPQNSSQSADGLRCAVSDVEMQEHYDEFFEEVFTEMEEKYGEVEEMNVCDNLGDHLVGNVYVKFRREEDAEKAVIDLNNRWFNGQPIHAELSPVTDFREACCRQYEMGECTRGGFCNFMHLKPISRELRRIDPGRGPVNAGLDPEIAAVAVAAAEEDGSGTGGGQGIVNDPVDSEPCHFYYTMTDFNASNANDMVGVSIDVEIFEVSLFSFDHGGFGVLGPVPARLLTLFTLSEFQSSVPSPSPKTMEKFVPDRPVPVSKNEIPAVPSQRKPDTNSCPHAPGKYILPGGVNNENCKANEKERQWIRPDTPSKCTWKLGKPLSASPHHHVSLPEPPKILPSILNKVGHTPLVRINKIGKHFGLKCELLVKCEYFNAGGSVKDRISLRMVEDAEKAGILKPGDTIIEPTSGNTGIGLALAAAVKGYRCIIVMPEKMSMEKVDVLRALGAEIVRTPTTARFDSPESHVGVAWRLKNEIPNAHILDQYRNPSNPLTHYDSTAEEILQQCDGKVDMLVATAGTGGTITGVSRKLKEKCPGCKIIGVDPEGSILATPEALNKTDKTMYEVEGIGYDFVPTVLDRSAVDQWYKSNDEESFALARMLIREEGLLCGGSSGSAMSVAVKAAKELKEGQRCVVILPDSIRNYMSKFLSDKWMIQKGFIKEEDLGNKPWWWNISIQELSLSAPLTVLPTVTCAKTVEILREKGFDQVPVVDESGVILGMVTLGNMLSSLLAGKVQPSDEVRKVIYKQFQQINLKDNLGKLSHILEIDHFALVVHEQIQYHTDGSSSKRQMVFGIVTAIDLLNFVTARERERKSS</sequence>
<evidence type="ECO:0000259" key="22">
    <source>
        <dbReference type="PROSITE" id="PS50103"/>
    </source>
</evidence>
<dbReference type="InterPro" id="IPR003954">
    <property type="entry name" value="RRM_euk-type"/>
</dbReference>
<dbReference type="InterPro" id="IPR046353">
    <property type="entry name" value="CBS_C"/>
</dbReference>
<feature type="zinc finger region" description="C3H1-type" evidence="19">
    <location>
        <begin position="150"/>
        <end position="177"/>
    </location>
</feature>
<evidence type="ECO:0000259" key="21">
    <source>
        <dbReference type="PROSITE" id="PS50102"/>
    </source>
</evidence>
<dbReference type="InterPro" id="IPR012677">
    <property type="entry name" value="Nucleotide-bd_a/b_plait_sf"/>
</dbReference>
<dbReference type="InterPro" id="IPR000504">
    <property type="entry name" value="RRM_dom"/>
</dbReference>
<comment type="pathway">
    <text evidence="2">Amino-acid biosynthesis; L-cysteine biosynthesis; L-cysteine from L-homocysteine and L-serine: step 1/2.</text>
</comment>
<comment type="similarity">
    <text evidence="3 20">Belongs to the cysteine synthase/cystathionine beta-synthase family.</text>
</comment>
<comment type="caution">
    <text evidence="24">The sequence shown here is derived from an EMBL/GenBank/DDBJ whole genome shotgun (WGS) entry which is preliminary data.</text>
</comment>
<dbReference type="InterPro" id="IPR000644">
    <property type="entry name" value="CBS_dom"/>
</dbReference>
<evidence type="ECO:0000256" key="18">
    <source>
        <dbReference type="PROSITE-ProRule" id="PRU00703"/>
    </source>
</evidence>
<keyword evidence="10 20" id="KW-0663">Pyridoxal phosphate</keyword>
<dbReference type="Pfam" id="PF00571">
    <property type="entry name" value="CBS"/>
    <property type="match status" value="1"/>
</dbReference>
<evidence type="ECO:0000313" key="25">
    <source>
        <dbReference type="Proteomes" id="UP001145742"/>
    </source>
</evidence>
<dbReference type="NCBIfam" id="TIGR01137">
    <property type="entry name" value="cysta_beta"/>
    <property type="match status" value="1"/>
</dbReference>
<dbReference type="InterPro" id="IPR046342">
    <property type="entry name" value="CBS_dom_sf"/>
</dbReference>
<keyword evidence="13 20" id="KW-0456">Lyase</keyword>
<name>A0ABQ9DJV5_9PASS</name>
<evidence type="ECO:0000256" key="13">
    <source>
        <dbReference type="ARBA" id="ARBA00023239"/>
    </source>
</evidence>
<evidence type="ECO:0000256" key="6">
    <source>
        <dbReference type="ARBA" id="ARBA00022737"/>
    </source>
</evidence>
<dbReference type="Proteomes" id="UP001145742">
    <property type="component" value="Unassembled WGS sequence"/>
</dbReference>
<dbReference type="InterPro" id="IPR005857">
    <property type="entry name" value="Cysta_beta_synth"/>
</dbReference>
<dbReference type="Pfam" id="PF00642">
    <property type="entry name" value="zf-CCCH"/>
    <property type="match status" value="1"/>
</dbReference>
<evidence type="ECO:0000256" key="14">
    <source>
        <dbReference type="ARBA" id="ARBA00026192"/>
    </source>
</evidence>
<keyword evidence="5 19" id="KW-0479">Metal-binding</keyword>
<accession>A0ABQ9DJV5</accession>
<evidence type="ECO:0000256" key="2">
    <source>
        <dbReference type="ARBA" id="ARBA00005003"/>
    </source>
</evidence>
<dbReference type="EMBL" id="WHWB01033415">
    <property type="protein sequence ID" value="KAJ7420037.1"/>
    <property type="molecule type" value="Genomic_DNA"/>
</dbReference>
<organism evidence="24 25">
    <name type="scientific">Willisornis vidua</name>
    <name type="common">Xingu scale-backed antbird</name>
    <dbReference type="NCBI Taxonomy" id="1566151"/>
    <lineage>
        <taxon>Eukaryota</taxon>
        <taxon>Metazoa</taxon>
        <taxon>Chordata</taxon>
        <taxon>Craniata</taxon>
        <taxon>Vertebrata</taxon>
        <taxon>Euteleostomi</taxon>
        <taxon>Archelosauria</taxon>
        <taxon>Archosauria</taxon>
        <taxon>Dinosauria</taxon>
        <taxon>Saurischia</taxon>
        <taxon>Theropoda</taxon>
        <taxon>Coelurosauria</taxon>
        <taxon>Aves</taxon>
        <taxon>Neognathae</taxon>
        <taxon>Neoaves</taxon>
        <taxon>Telluraves</taxon>
        <taxon>Australaves</taxon>
        <taxon>Passeriformes</taxon>
        <taxon>Thamnophilidae</taxon>
        <taxon>Willisornis</taxon>
    </lineage>
</organism>